<dbReference type="RefSeq" id="WP_035131069.1">
    <property type="nucleotide sequence ID" value="NZ_JPMD01000011.1"/>
</dbReference>
<keyword evidence="3" id="KW-1185">Reference proteome</keyword>
<keyword evidence="1" id="KW-1133">Transmembrane helix</keyword>
<proteinExistence type="predicted"/>
<keyword evidence="1" id="KW-0472">Membrane</keyword>
<protein>
    <recommendedName>
        <fullName evidence="4">Lipoprotein</fullName>
    </recommendedName>
</protein>
<evidence type="ECO:0000256" key="1">
    <source>
        <dbReference type="SAM" id="Phobius"/>
    </source>
</evidence>
<accession>A0A084JEY9</accession>
<evidence type="ECO:0000313" key="3">
    <source>
        <dbReference type="Proteomes" id="UP000028542"/>
    </source>
</evidence>
<dbReference type="EMBL" id="JPMD01000011">
    <property type="protein sequence ID" value="KEZ87523.1"/>
    <property type="molecule type" value="Genomic_DNA"/>
</dbReference>
<evidence type="ECO:0008006" key="4">
    <source>
        <dbReference type="Google" id="ProtNLM"/>
    </source>
</evidence>
<evidence type="ECO:0000313" key="2">
    <source>
        <dbReference type="EMBL" id="KEZ87523.1"/>
    </source>
</evidence>
<feature type="transmembrane region" description="Helical" evidence="1">
    <location>
        <begin position="7"/>
        <end position="26"/>
    </location>
</feature>
<comment type="caution">
    <text evidence="2">The sequence shown here is derived from an EMBL/GenBank/DDBJ whole genome shotgun (WGS) entry which is preliminary data.</text>
</comment>
<dbReference type="Proteomes" id="UP000028542">
    <property type="component" value="Unassembled WGS sequence"/>
</dbReference>
<dbReference type="AlphaFoldDB" id="A0A084JEY9"/>
<reference evidence="2 3" key="1">
    <citation type="submission" date="2014-07" db="EMBL/GenBank/DDBJ databases">
        <title>Draft genome of Clostridium sulfidigenes 113A isolated from sediments associated with methane hydrate from Krishna Godavari basin.</title>
        <authorList>
            <person name="Honkalas V.S."/>
            <person name="Dabir A.P."/>
            <person name="Arora P."/>
            <person name="Dhakephalkar P.K."/>
        </authorList>
    </citation>
    <scope>NUCLEOTIDE SEQUENCE [LARGE SCALE GENOMIC DNA]</scope>
    <source>
        <strain evidence="2 3">113A</strain>
    </source>
</reference>
<sequence>MRLSSKNTIKLLVIVILIFGCIYIYYPRSIYSRINFSKLESTKNIEVNVIYKQGALNDGTEITVSSDKLPELIEIFKKYKTTHNFLNLKNANKKDIYIIKFNYEGKELGWIGISDDYVAINENGVGTREYIATGSKIDLSILNELLK</sequence>
<gene>
    <name evidence="2" type="ORF">IO99_05465</name>
</gene>
<name>A0A084JEY9_9CLOT</name>
<dbReference type="PROSITE" id="PS51257">
    <property type="entry name" value="PROKAR_LIPOPROTEIN"/>
    <property type="match status" value="1"/>
</dbReference>
<organism evidence="2 3">
    <name type="scientific">Clostridium sulfidigenes</name>
    <dbReference type="NCBI Taxonomy" id="318464"/>
    <lineage>
        <taxon>Bacteria</taxon>
        <taxon>Bacillati</taxon>
        <taxon>Bacillota</taxon>
        <taxon>Clostridia</taxon>
        <taxon>Eubacteriales</taxon>
        <taxon>Clostridiaceae</taxon>
        <taxon>Clostridium</taxon>
    </lineage>
</organism>
<keyword evidence="1" id="KW-0812">Transmembrane</keyword>